<accession>A0A511RLZ2</accession>
<protein>
    <recommendedName>
        <fullName evidence="7">VTT domain-containing protein</fullName>
    </recommendedName>
</protein>
<organism evidence="8 9">
    <name type="scientific">Oceanithermus desulfurans NBRC 100063</name>
    <dbReference type="NCBI Taxonomy" id="1227550"/>
    <lineage>
        <taxon>Bacteria</taxon>
        <taxon>Thermotogati</taxon>
        <taxon>Deinococcota</taxon>
        <taxon>Deinococci</taxon>
        <taxon>Thermales</taxon>
        <taxon>Thermaceae</taxon>
        <taxon>Oceanithermus</taxon>
    </lineage>
</organism>
<feature type="transmembrane region" description="Helical" evidence="6">
    <location>
        <begin position="53"/>
        <end position="74"/>
    </location>
</feature>
<evidence type="ECO:0000256" key="1">
    <source>
        <dbReference type="ARBA" id="ARBA00004651"/>
    </source>
</evidence>
<keyword evidence="5 6" id="KW-0472">Membrane</keyword>
<dbReference type="EMBL" id="BJXN01000018">
    <property type="protein sequence ID" value="GEM90675.1"/>
    <property type="molecule type" value="Genomic_DNA"/>
</dbReference>
<keyword evidence="4 6" id="KW-1133">Transmembrane helix</keyword>
<dbReference type="RefSeq" id="WP_147148626.1">
    <property type="nucleotide sequence ID" value="NZ_BJXN01000018.1"/>
</dbReference>
<dbReference type="PANTHER" id="PTHR42709">
    <property type="entry name" value="ALKALINE PHOSPHATASE LIKE PROTEIN"/>
    <property type="match status" value="1"/>
</dbReference>
<name>A0A511RLZ2_9DEIN</name>
<evidence type="ECO:0000256" key="2">
    <source>
        <dbReference type="ARBA" id="ARBA00022475"/>
    </source>
</evidence>
<evidence type="ECO:0000256" key="5">
    <source>
        <dbReference type="ARBA" id="ARBA00023136"/>
    </source>
</evidence>
<dbReference type="Proteomes" id="UP000321827">
    <property type="component" value="Unassembled WGS sequence"/>
</dbReference>
<feature type="transmembrane region" description="Helical" evidence="6">
    <location>
        <begin position="95"/>
        <end position="111"/>
    </location>
</feature>
<proteinExistence type="predicted"/>
<evidence type="ECO:0000313" key="9">
    <source>
        <dbReference type="Proteomes" id="UP000321827"/>
    </source>
</evidence>
<dbReference type="OrthoDB" id="9813426at2"/>
<dbReference type="InterPro" id="IPR032816">
    <property type="entry name" value="VTT_dom"/>
</dbReference>
<dbReference type="PANTHER" id="PTHR42709:SF6">
    <property type="entry name" value="UNDECAPRENYL PHOSPHATE TRANSPORTER A"/>
    <property type="match status" value="1"/>
</dbReference>
<feature type="transmembrane region" description="Helical" evidence="6">
    <location>
        <begin position="131"/>
        <end position="159"/>
    </location>
</feature>
<keyword evidence="2" id="KW-1003">Cell membrane</keyword>
<feature type="transmembrane region" description="Helical" evidence="6">
    <location>
        <begin position="12"/>
        <end position="33"/>
    </location>
</feature>
<sequence length="164" mass="17468">MNVIELARQASLAGGALLLFLETAALFGLFVPGGDSLVLALGALASTGTVEPLPLWLALAAATTLGQWAGYFWGRKLGPGLERRVDPDRLRRARRFLGRFGAWAVLLAPWLPVVRTLTPFLMGAARLPAPAYLLVSALAAWIWTGSLTAVGYLAAAWVLRFLAG</sequence>
<evidence type="ECO:0000256" key="4">
    <source>
        <dbReference type="ARBA" id="ARBA00022989"/>
    </source>
</evidence>
<feature type="domain" description="VTT" evidence="7">
    <location>
        <begin position="34"/>
        <end position="152"/>
    </location>
</feature>
<evidence type="ECO:0000313" key="8">
    <source>
        <dbReference type="EMBL" id="GEM90675.1"/>
    </source>
</evidence>
<gene>
    <name evidence="8" type="ORF">ODE01S_21090</name>
</gene>
<dbReference type="Pfam" id="PF09335">
    <property type="entry name" value="VTT_dom"/>
    <property type="match status" value="1"/>
</dbReference>
<dbReference type="InterPro" id="IPR051311">
    <property type="entry name" value="DedA_domain"/>
</dbReference>
<keyword evidence="3 6" id="KW-0812">Transmembrane</keyword>
<evidence type="ECO:0000256" key="3">
    <source>
        <dbReference type="ARBA" id="ARBA00022692"/>
    </source>
</evidence>
<comment type="caution">
    <text evidence="8">The sequence shown here is derived from an EMBL/GenBank/DDBJ whole genome shotgun (WGS) entry which is preliminary data.</text>
</comment>
<dbReference type="AlphaFoldDB" id="A0A511RLZ2"/>
<evidence type="ECO:0000259" key="7">
    <source>
        <dbReference type="Pfam" id="PF09335"/>
    </source>
</evidence>
<dbReference type="GO" id="GO:0005886">
    <property type="term" value="C:plasma membrane"/>
    <property type="evidence" value="ECO:0007669"/>
    <property type="project" value="UniProtKB-SubCell"/>
</dbReference>
<comment type="subcellular location">
    <subcellularLocation>
        <location evidence="1">Cell membrane</location>
        <topology evidence="1">Multi-pass membrane protein</topology>
    </subcellularLocation>
</comment>
<evidence type="ECO:0000256" key="6">
    <source>
        <dbReference type="SAM" id="Phobius"/>
    </source>
</evidence>
<reference evidence="8 9" key="1">
    <citation type="submission" date="2019-07" db="EMBL/GenBank/DDBJ databases">
        <title>Whole genome shotgun sequence of Oceanithermus desulfurans NBRC 100063.</title>
        <authorList>
            <person name="Hosoyama A."/>
            <person name="Uohara A."/>
            <person name="Ohji S."/>
            <person name="Ichikawa N."/>
        </authorList>
    </citation>
    <scope>NUCLEOTIDE SEQUENCE [LARGE SCALE GENOMIC DNA]</scope>
    <source>
        <strain evidence="8 9">NBRC 100063</strain>
    </source>
</reference>